<accession>A0ABV4XST7</accession>
<organism evidence="1 2">
    <name type="scientific">Floridaenema flaviceps BLCC-F50</name>
    <dbReference type="NCBI Taxonomy" id="3153642"/>
    <lineage>
        <taxon>Bacteria</taxon>
        <taxon>Bacillati</taxon>
        <taxon>Cyanobacteriota</taxon>
        <taxon>Cyanophyceae</taxon>
        <taxon>Oscillatoriophycideae</taxon>
        <taxon>Aerosakkonematales</taxon>
        <taxon>Aerosakkonemataceae</taxon>
        <taxon>Floridanema</taxon>
        <taxon>Floridanema flaviceps</taxon>
    </lineage>
</organism>
<sequence>MKYDESGNFVVASAEQEGAFVETIGVETVYPHQLDLFKPARETVGLKAHLQSIIEELSEGRLAELRDFADFLRTKQQEEMFFNKARENASIPIANS</sequence>
<evidence type="ECO:0000313" key="2">
    <source>
        <dbReference type="Proteomes" id="UP001576784"/>
    </source>
</evidence>
<dbReference type="Proteomes" id="UP001576784">
    <property type="component" value="Unassembled WGS sequence"/>
</dbReference>
<dbReference type="RefSeq" id="WP_413264437.1">
    <property type="nucleotide sequence ID" value="NZ_JBHFNR010000131.1"/>
</dbReference>
<comment type="caution">
    <text evidence="1">The sequence shown here is derived from an EMBL/GenBank/DDBJ whole genome shotgun (WGS) entry which is preliminary data.</text>
</comment>
<protein>
    <submittedName>
        <fullName evidence="1">Uncharacterized protein</fullName>
    </submittedName>
</protein>
<proteinExistence type="predicted"/>
<name>A0ABV4XST7_9CYAN</name>
<gene>
    <name evidence="1" type="ORF">ACE1CI_17930</name>
</gene>
<evidence type="ECO:0000313" key="1">
    <source>
        <dbReference type="EMBL" id="MFB2894793.1"/>
    </source>
</evidence>
<keyword evidence="2" id="KW-1185">Reference proteome</keyword>
<dbReference type="EMBL" id="JBHFNR010000131">
    <property type="protein sequence ID" value="MFB2894793.1"/>
    <property type="molecule type" value="Genomic_DNA"/>
</dbReference>
<reference evidence="1 2" key="1">
    <citation type="submission" date="2024-09" db="EMBL/GenBank/DDBJ databases">
        <title>Floridaenema gen nov. (Aerosakkonemataceae, Aerosakkonematales ord. nov., Cyanobacteria) from benthic tropical and subtropical fresh waters, with the description of four new species.</title>
        <authorList>
            <person name="Moretto J.A."/>
            <person name="Berthold D.E."/>
            <person name="Lefler F.W."/>
            <person name="Huang I.-S."/>
            <person name="Laughinghouse H. IV."/>
        </authorList>
    </citation>
    <scope>NUCLEOTIDE SEQUENCE [LARGE SCALE GENOMIC DNA]</scope>
    <source>
        <strain evidence="1 2">BLCC-F50</strain>
    </source>
</reference>